<feature type="region of interest" description="Disordered" evidence="1">
    <location>
        <begin position="40"/>
        <end position="72"/>
    </location>
</feature>
<dbReference type="Proteomes" id="UP000299102">
    <property type="component" value="Unassembled WGS sequence"/>
</dbReference>
<keyword evidence="3" id="KW-1185">Reference proteome</keyword>
<protein>
    <submittedName>
        <fullName evidence="2">Uncharacterized protein</fullName>
    </submittedName>
</protein>
<gene>
    <name evidence="2" type="ORF">EVAR_79877_1</name>
</gene>
<evidence type="ECO:0000313" key="3">
    <source>
        <dbReference type="Proteomes" id="UP000299102"/>
    </source>
</evidence>
<name>A0A4C1TZ45_EUMVA</name>
<dbReference type="AlphaFoldDB" id="A0A4C1TZ45"/>
<organism evidence="2 3">
    <name type="scientific">Eumeta variegata</name>
    <name type="common">Bagworm moth</name>
    <name type="synonym">Eumeta japonica</name>
    <dbReference type="NCBI Taxonomy" id="151549"/>
    <lineage>
        <taxon>Eukaryota</taxon>
        <taxon>Metazoa</taxon>
        <taxon>Ecdysozoa</taxon>
        <taxon>Arthropoda</taxon>
        <taxon>Hexapoda</taxon>
        <taxon>Insecta</taxon>
        <taxon>Pterygota</taxon>
        <taxon>Neoptera</taxon>
        <taxon>Endopterygota</taxon>
        <taxon>Lepidoptera</taxon>
        <taxon>Glossata</taxon>
        <taxon>Ditrysia</taxon>
        <taxon>Tineoidea</taxon>
        <taxon>Psychidae</taxon>
        <taxon>Oiketicinae</taxon>
        <taxon>Eumeta</taxon>
    </lineage>
</organism>
<sequence>MINAAMARLNDCGNDVNGQPMTKRALQRTRRVVQVIGLSNSNSKTHRSIRPLSESNPVPPDSKTTLPPNAPPPLIEYAVWKLS</sequence>
<comment type="caution">
    <text evidence="2">The sequence shown here is derived from an EMBL/GenBank/DDBJ whole genome shotgun (WGS) entry which is preliminary data.</text>
</comment>
<evidence type="ECO:0000256" key="1">
    <source>
        <dbReference type="SAM" id="MobiDB-lite"/>
    </source>
</evidence>
<proteinExistence type="predicted"/>
<evidence type="ECO:0000313" key="2">
    <source>
        <dbReference type="EMBL" id="GBP19277.1"/>
    </source>
</evidence>
<dbReference type="EMBL" id="BGZK01000106">
    <property type="protein sequence ID" value="GBP19277.1"/>
    <property type="molecule type" value="Genomic_DNA"/>
</dbReference>
<reference evidence="2 3" key="1">
    <citation type="journal article" date="2019" name="Commun. Biol.">
        <title>The bagworm genome reveals a unique fibroin gene that provides high tensile strength.</title>
        <authorList>
            <person name="Kono N."/>
            <person name="Nakamura H."/>
            <person name="Ohtoshi R."/>
            <person name="Tomita M."/>
            <person name="Numata K."/>
            <person name="Arakawa K."/>
        </authorList>
    </citation>
    <scope>NUCLEOTIDE SEQUENCE [LARGE SCALE GENOMIC DNA]</scope>
</reference>
<accession>A0A4C1TZ45</accession>